<sequence>MNNYDDVIIFSMATLLLAIPPDTADLWQIRQLSNPSGRPSTKICNPQKNIFPNVFGQDKGKNNPTIHARNEPDLRNPQETSQMKNNSIPDVDARQGGSSLED</sequence>
<keyword evidence="3" id="KW-1185">Reference proteome</keyword>
<name>A0AAV4RQZ8_9ARAC</name>
<comment type="caution">
    <text evidence="2">The sequence shown here is derived from an EMBL/GenBank/DDBJ whole genome shotgun (WGS) entry which is preliminary data.</text>
</comment>
<proteinExistence type="predicted"/>
<feature type="compositionally biased region" description="Polar residues" evidence="1">
    <location>
        <begin position="77"/>
        <end position="88"/>
    </location>
</feature>
<evidence type="ECO:0000313" key="3">
    <source>
        <dbReference type="Proteomes" id="UP001054837"/>
    </source>
</evidence>
<evidence type="ECO:0000256" key="1">
    <source>
        <dbReference type="SAM" id="MobiDB-lite"/>
    </source>
</evidence>
<dbReference type="EMBL" id="BPLQ01006523">
    <property type="protein sequence ID" value="GIY23241.1"/>
    <property type="molecule type" value="Genomic_DNA"/>
</dbReference>
<evidence type="ECO:0000313" key="2">
    <source>
        <dbReference type="EMBL" id="GIY23241.1"/>
    </source>
</evidence>
<dbReference type="AlphaFoldDB" id="A0AAV4RQZ8"/>
<dbReference type="Proteomes" id="UP001054837">
    <property type="component" value="Unassembled WGS sequence"/>
</dbReference>
<organism evidence="2 3">
    <name type="scientific">Caerostris darwini</name>
    <dbReference type="NCBI Taxonomy" id="1538125"/>
    <lineage>
        <taxon>Eukaryota</taxon>
        <taxon>Metazoa</taxon>
        <taxon>Ecdysozoa</taxon>
        <taxon>Arthropoda</taxon>
        <taxon>Chelicerata</taxon>
        <taxon>Arachnida</taxon>
        <taxon>Araneae</taxon>
        <taxon>Araneomorphae</taxon>
        <taxon>Entelegynae</taxon>
        <taxon>Araneoidea</taxon>
        <taxon>Araneidae</taxon>
        <taxon>Caerostris</taxon>
    </lineage>
</organism>
<protein>
    <submittedName>
        <fullName evidence="2">Uncharacterized protein</fullName>
    </submittedName>
</protein>
<accession>A0AAV4RQZ8</accession>
<reference evidence="2 3" key="1">
    <citation type="submission" date="2021-06" db="EMBL/GenBank/DDBJ databases">
        <title>Caerostris darwini draft genome.</title>
        <authorList>
            <person name="Kono N."/>
            <person name="Arakawa K."/>
        </authorList>
    </citation>
    <scope>NUCLEOTIDE SEQUENCE [LARGE SCALE GENOMIC DNA]</scope>
</reference>
<gene>
    <name evidence="2" type="ORF">CDAR_59791</name>
</gene>
<feature type="region of interest" description="Disordered" evidence="1">
    <location>
        <begin position="53"/>
        <end position="102"/>
    </location>
</feature>